<dbReference type="AlphaFoldDB" id="A0A075AXB4"/>
<feature type="region of interest" description="Disordered" evidence="1">
    <location>
        <begin position="281"/>
        <end position="300"/>
    </location>
</feature>
<name>A0A075AXB4_ROZAC</name>
<reference evidence="2 3" key="1">
    <citation type="journal article" date="2013" name="Curr. Biol.">
        <title>Shared signatures of parasitism and phylogenomics unite Cryptomycota and microsporidia.</title>
        <authorList>
            <person name="James T.Y."/>
            <person name="Pelin A."/>
            <person name="Bonen L."/>
            <person name="Ahrendt S."/>
            <person name="Sain D."/>
            <person name="Corradi N."/>
            <person name="Stajich J.E."/>
        </authorList>
    </citation>
    <scope>NUCLEOTIDE SEQUENCE [LARGE SCALE GENOMIC DNA]</scope>
    <source>
        <strain evidence="2 3">CSF55</strain>
    </source>
</reference>
<accession>A0A075AXB4</accession>
<gene>
    <name evidence="2" type="ORF">O9G_001690</name>
</gene>
<protein>
    <submittedName>
        <fullName evidence="2">Uncharacterized protein</fullName>
    </submittedName>
</protein>
<dbReference type="HOGENOM" id="CLU_679982_0_0_1"/>
<feature type="region of interest" description="Disordered" evidence="1">
    <location>
        <begin position="334"/>
        <end position="363"/>
    </location>
</feature>
<dbReference type="EMBL" id="KE560903">
    <property type="protein sequence ID" value="EPZ34960.1"/>
    <property type="molecule type" value="Genomic_DNA"/>
</dbReference>
<organism evidence="2 3">
    <name type="scientific">Rozella allomycis (strain CSF55)</name>
    <dbReference type="NCBI Taxonomy" id="988480"/>
    <lineage>
        <taxon>Eukaryota</taxon>
        <taxon>Fungi</taxon>
        <taxon>Fungi incertae sedis</taxon>
        <taxon>Cryptomycota</taxon>
        <taxon>Cryptomycota incertae sedis</taxon>
        <taxon>Rozella</taxon>
    </lineage>
</organism>
<keyword evidence="3" id="KW-1185">Reference proteome</keyword>
<sequence length="405" mass="45552">MNLAQAVFQSQGYDEPKFSLALKESLNDIPDDANLLCTRKDIQDLAISTGFSDVEARAALVLHKGDQQKSFKHLLSNIVFNIDYVLSFIDEYADWRGLRISDSMELTQVSEISKLKSSFHKILTSVHPDVGIINKLMNKISKQSPSLIKPDIVFCLQAYTFIQYLHKGDVPSALSFLRDSLTPLANNDESLTPILKKLSTACIIYKKEDLLNFYSSLGVKERIDDLFSSINGFTEPTLISILKWLLKTHQYLNQGQIDQYGELLHISRLNKSLGKVPMFTKSEESSSERDDMAMPISEPPSSLNFNALERQVEATIQARRSLLFSNRETVPLLGNENDSLDLDEDQMNERIPDPSETSGTNTNVEISDEAIETLIDMMALTRSEARALLIRHNGSLGEVLNILFN</sequence>
<proteinExistence type="predicted"/>
<feature type="compositionally biased region" description="Basic and acidic residues" evidence="1">
    <location>
        <begin position="281"/>
        <end position="292"/>
    </location>
</feature>
<evidence type="ECO:0000313" key="2">
    <source>
        <dbReference type="EMBL" id="EPZ34960.1"/>
    </source>
</evidence>
<dbReference type="Proteomes" id="UP000030755">
    <property type="component" value="Unassembled WGS sequence"/>
</dbReference>
<evidence type="ECO:0000256" key="1">
    <source>
        <dbReference type="SAM" id="MobiDB-lite"/>
    </source>
</evidence>
<evidence type="ECO:0000313" key="3">
    <source>
        <dbReference type="Proteomes" id="UP000030755"/>
    </source>
</evidence>